<dbReference type="Proteomes" id="UP001595823">
    <property type="component" value="Unassembled WGS sequence"/>
</dbReference>
<organism evidence="2 3">
    <name type="scientific">Salininema proteolyticum</name>
    <dbReference type="NCBI Taxonomy" id="1607685"/>
    <lineage>
        <taxon>Bacteria</taxon>
        <taxon>Bacillati</taxon>
        <taxon>Actinomycetota</taxon>
        <taxon>Actinomycetes</taxon>
        <taxon>Glycomycetales</taxon>
        <taxon>Glycomycetaceae</taxon>
        <taxon>Salininema</taxon>
    </lineage>
</organism>
<keyword evidence="1" id="KW-0732">Signal</keyword>
<reference evidence="3" key="1">
    <citation type="journal article" date="2019" name="Int. J. Syst. Evol. Microbiol.">
        <title>The Global Catalogue of Microorganisms (GCM) 10K type strain sequencing project: providing services to taxonomists for standard genome sequencing and annotation.</title>
        <authorList>
            <consortium name="The Broad Institute Genomics Platform"/>
            <consortium name="The Broad Institute Genome Sequencing Center for Infectious Disease"/>
            <person name="Wu L."/>
            <person name="Ma J."/>
        </authorList>
    </citation>
    <scope>NUCLEOTIDE SEQUENCE [LARGE SCALE GENOMIC DNA]</scope>
    <source>
        <strain evidence="3">IBRC-M 10908</strain>
    </source>
</reference>
<name>A0ABV8U3N2_9ACTN</name>
<gene>
    <name evidence="2" type="ORF">ACFPET_20685</name>
</gene>
<sequence>MRTLSRAISSLIAAIGIILASVGTAAAQPGTYGGTPNGDTWYVRNAEGKIAGIIAWRDYDADNPSEDMDDIGVQDYRTDGYYIEVLACWNGECYAKNSYGKVEWLDIGNPRVGDYIVVRACMRRSDDGAIYRCKNGVIVE</sequence>
<feature type="signal peptide" evidence="1">
    <location>
        <begin position="1"/>
        <end position="26"/>
    </location>
</feature>
<dbReference type="EMBL" id="JBHSDK010000042">
    <property type="protein sequence ID" value="MFC4337617.1"/>
    <property type="molecule type" value="Genomic_DNA"/>
</dbReference>
<accession>A0ABV8U3N2</accession>
<protein>
    <submittedName>
        <fullName evidence="2">Uncharacterized protein</fullName>
    </submittedName>
</protein>
<comment type="caution">
    <text evidence="2">The sequence shown here is derived from an EMBL/GenBank/DDBJ whole genome shotgun (WGS) entry which is preliminary data.</text>
</comment>
<evidence type="ECO:0000313" key="2">
    <source>
        <dbReference type="EMBL" id="MFC4337617.1"/>
    </source>
</evidence>
<keyword evidence="3" id="KW-1185">Reference proteome</keyword>
<proteinExistence type="predicted"/>
<evidence type="ECO:0000256" key="1">
    <source>
        <dbReference type="SAM" id="SignalP"/>
    </source>
</evidence>
<evidence type="ECO:0000313" key="3">
    <source>
        <dbReference type="Proteomes" id="UP001595823"/>
    </source>
</evidence>
<dbReference type="RefSeq" id="WP_380624788.1">
    <property type="nucleotide sequence ID" value="NZ_JBHSDK010000042.1"/>
</dbReference>
<feature type="chain" id="PRO_5046871027" evidence="1">
    <location>
        <begin position="27"/>
        <end position="140"/>
    </location>
</feature>